<evidence type="ECO:0000256" key="3">
    <source>
        <dbReference type="ARBA" id="ARBA00022946"/>
    </source>
</evidence>
<keyword evidence="5" id="KW-0472">Membrane</keyword>
<evidence type="ECO:0000256" key="2">
    <source>
        <dbReference type="ARBA" id="ARBA00022792"/>
    </source>
</evidence>
<comment type="subcellular location">
    <subcellularLocation>
        <location evidence="1">Mitochondrion inner membrane</location>
    </subcellularLocation>
</comment>
<evidence type="ECO:0000313" key="8">
    <source>
        <dbReference type="Proteomes" id="UP000232875"/>
    </source>
</evidence>
<dbReference type="GO" id="GO:0005743">
    <property type="term" value="C:mitochondrial inner membrane"/>
    <property type="evidence" value="ECO:0007669"/>
    <property type="project" value="UniProtKB-SubCell"/>
</dbReference>
<name>A0A2N1JCP5_9BASI</name>
<evidence type="ECO:0000256" key="6">
    <source>
        <dbReference type="RuleBase" id="RU004396"/>
    </source>
</evidence>
<dbReference type="GO" id="GO:0006123">
    <property type="term" value="P:mitochondrial electron transport, cytochrome c to oxygen"/>
    <property type="evidence" value="ECO:0007669"/>
    <property type="project" value="TreeGrafter"/>
</dbReference>
<dbReference type="Proteomes" id="UP000232875">
    <property type="component" value="Unassembled WGS sequence"/>
</dbReference>
<keyword evidence="8" id="KW-1185">Reference proteome</keyword>
<keyword evidence="2" id="KW-0999">Mitochondrion inner membrane</keyword>
<keyword evidence="4" id="KW-0496">Mitochondrion</keyword>
<gene>
    <name evidence="7" type="primary">COX13</name>
    <name evidence="7" type="ORF">MVES_001532</name>
</gene>
<organism evidence="7 8">
    <name type="scientific">Malassezia vespertilionis</name>
    <dbReference type="NCBI Taxonomy" id="2020962"/>
    <lineage>
        <taxon>Eukaryota</taxon>
        <taxon>Fungi</taxon>
        <taxon>Dikarya</taxon>
        <taxon>Basidiomycota</taxon>
        <taxon>Ustilaginomycotina</taxon>
        <taxon>Malasseziomycetes</taxon>
        <taxon>Malasseziales</taxon>
        <taxon>Malasseziaceae</taxon>
        <taxon>Malassezia</taxon>
    </lineage>
</organism>
<dbReference type="EMBL" id="KZ454989">
    <property type="protein sequence ID" value="PKI84315.1"/>
    <property type="molecule type" value="Genomic_DNA"/>
</dbReference>
<keyword evidence="3" id="KW-0809">Transit peptide</keyword>
<proteinExistence type="inferred from homology"/>
<sequence length="141" mass="16150">MSMFRVMLPRTSLAARVARPALPMPMRALSTQNIYWKENRAAAEEFVGVREHAAEHAAGSTQLWRRVTVYILAPLCVVFGVYMYRIESAHAAHHEHELEENGGELPERPDYEYLNMRATSFPWGRQTLFFNPKVNYPAGEA</sequence>
<dbReference type="GO" id="GO:0030234">
    <property type="term" value="F:enzyme regulator activity"/>
    <property type="evidence" value="ECO:0007669"/>
    <property type="project" value="TreeGrafter"/>
</dbReference>
<evidence type="ECO:0000313" key="7">
    <source>
        <dbReference type="EMBL" id="PKI84315.1"/>
    </source>
</evidence>
<dbReference type="Gene3D" id="4.10.95.10">
    <property type="entry name" value="Cytochrome c oxidase, subunit VIa"/>
    <property type="match status" value="1"/>
</dbReference>
<dbReference type="InterPro" id="IPR036418">
    <property type="entry name" value="Cyt_c_oxidase_su6a_sf"/>
</dbReference>
<dbReference type="AlphaFoldDB" id="A0A2N1JCP5"/>
<evidence type="ECO:0000256" key="1">
    <source>
        <dbReference type="ARBA" id="ARBA00004273"/>
    </source>
</evidence>
<dbReference type="InterPro" id="IPR001349">
    <property type="entry name" value="Cyt_c_oxidase_su6a"/>
</dbReference>
<dbReference type="PANTHER" id="PTHR11504">
    <property type="entry name" value="CYTOCHROME C OXIDASE POLYPEPTIDE VIA"/>
    <property type="match status" value="1"/>
</dbReference>
<dbReference type="OrthoDB" id="5947505at2759"/>
<dbReference type="SUPFAM" id="SSF81411">
    <property type="entry name" value="Mitochondrial cytochrome c oxidase subunit VIa"/>
    <property type="match status" value="1"/>
</dbReference>
<comment type="similarity">
    <text evidence="6">Belongs to the cytochrome c oxidase subunit 6A family.</text>
</comment>
<dbReference type="Pfam" id="PF02046">
    <property type="entry name" value="COX6A"/>
    <property type="match status" value="1"/>
</dbReference>
<evidence type="ECO:0000256" key="5">
    <source>
        <dbReference type="ARBA" id="ARBA00023136"/>
    </source>
</evidence>
<evidence type="ECO:0000256" key="4">
    <source>
        <dbReference type="ARBA" id="ARBA00023128"/>
    </source>
</evidence>
<protein>
    <submittedName>
        <fullName evidence="7">Cox13p</fullName>
    </submittedName>
</protein>
<dbReference type="PANTHER" id="PTHR11504:SF0">
    <property type="entry name" value="CYTOCHROME C OXIDASE SUBUNIT"/>
    <property type="match status" value="1"/>
</dbReference>
<accession>A0A2N1JCP5</accession>
<dbReference type="STRING" id="2020962.A0A2N1JCP5"/>
<reference evidence="7 8" key="1">
    <citation type="submission" date="2017-10" db="EMBL/GenBank/DDBJ databases">
        <title>A novel species of cold-tolerant Malassezia isolated from bats.</title>
        <authorList>
            <person name="Lorch J.M."/>
            <person name="Palmer J.M."/>
            <person name="Vanderwolf K.J."/>
            <person name="Schmidt K.Z."/>
            <person name="Verant M.L."/>
            <person name="Weller T.J."/>
            <person name="Blehert D.S."/>
        </authorList>
    </citation>
    <scope>NUCLEOTIDE SEQUENCE [LARGE SCALE GENOMIC DNA]</scope>
    <source>
        <strain evidence="7 8">NWHC:44797-103</strain>
    </source>
</reference>